<dbReference type="SUPFAM" id="SSF53474">
    <property type="entry name" value="alpha/beta-Hydrolases"/>
    <property type="match status" value="1"/>
</dbReference>
<dbReference type="RefSeq" id="WP_121482017.1">
    <property type="nucleotide sequence ID" value="NZ_CP032707.1"/>
</dbReference>
<organism evidence="3 4">
    <name type="scientific">Brevundimonas naejangsanensis</name>
    <dbReference type="NCBI Taxonomy" id="588932"/>
    <lineage>
        <taxon>Bacteria</taxon>
        <taxon>Pseudomonadati</taxon>
        <taxon>Pseudomonadota</taxon>
        <taxon>Alphaproteobacteria</taxon>
        <taxon>Caulobacterales</taxon>
        <taxon>Caulobacteraceae</taxon>
        <taxon>Brevundimonas</taxon>
    </lineage>
</organism>
<evidence type="ECO:0000313" key="3">
    <source>
        <dbReference type="EMBL" id="AYG94869.1"/>
    </source>
</evidence>
<dbReference type="OrthoDB" id="1412847at2"/>
<dbReference type="EMBL" id="CP032707">
    <property type="protein sequence ID" value="AYG94869.1"/>
    <property type="molecule type" value="Genomic_DNA"/>
</dbReference>
<keyword evidence="4" id="KW-1185">Reference proteome</keyword>
<feature type="signal peptide" evidence="1">
    <location>
        <begin position="1"/>
        <end position="23"/>
    </location>
</feature>
<dbReference type="Proteomes" id="UP000276984">
    <property type="component" value="Chromosome"/>
</dbReference>
<dbReference type="Pfam" id="PF02129">
    <property type="entry name" value="Peptidase_S15"/>
    <property type="match status" value="1"/>
</dbReference>
<dbReference type="InterPro" id="IPR000383">
    <property type="entry name" value="Xaa-Pro-like_dom"/>
</dbReference>
<dbReference type="GO" id="GO:0052689">
    <property type="term" value="F:carboxylic ester hydrolase activity"/>
    <property type="evidence" value="ECO:0007669"/>
    <property type="project" value="TreeGrafter"/>
</dbReference>
<dbReference type="PANTHER" id="PTHR43265">
    <property type="entry name" value="ESTERASE ESTD"/>
    <property type="match status" value="1"/>
</dbReference>
<keyword evidence="1" id="KW-0732">Signal</keyword>
<dbReference type="InterPro" id="IPR053145">
    <property type="entry name" value="AB_hydrolase_Est10"/>
</dbReference>
<feature type="domain" description="Xaa-Pro dipeptidyl-peptidase-like" evidence="2">
    <location>
        <begin position="124"/>
        <end position="233"/>
    </location>
</feature>
<evidence type="ECO:0000256" key="1">
    <source>
        <dbReference type="SAM" id="SignalP"/>
    </source>
</evidence>
<protein>
    <submittedName>
        <fullName evidence="3">Alpha/beta hydrolase</fullName>
    </submittedName>
</protein>
<dbReference type="AlphaFoldDB" id="A0A494RHF8"/>
<dbReference type="PANTHER" id="PTHR43265:SF1">
    <property type="entry name" value="ESTERASE ESTD"/>
    <property type="match status" value="1"/>
</dbReference>
<evidence type="ECO:0000313" key="4">
    <source>
        <dbReference type="Proteomes" id="UP000276984"/>
    </source>
</evidence>
<evidence type="ECO:0000259" key="2">
    <source>
        <dbReference type="Pfam" id="PF02129"/>
    </source>
</evidence>
<keyword evidence="3" id="KW-0378">Hydrolase</keyword>
<proteinExistence type="predicted"/>
<accession>A0A494RHF8</accession>
<gene>
    <name evidence="3" type="ORF">D8I30_06490</name>
</gene>
<feature type="chain" id="PRO_5019851772" evidence="1">
    <location>
        <begin position="24"/>
        <end position="446"/>
    </location>
</feature>
<reference evidence="3 4" key="1">
    <citation type="submission" date="2018-10" db="EMBL/GenBank/DDBJ databases">
        <title>Complete genome sequence of Brevundimonas naejangsanensis BRV3.</title>
        <authorList>
            <person name="Berrios L."/>
            <person name="Ely B."/>
        </authorList>
    </citation>
    <scope>NUCLEOTIDE SEQUENCE [LARGE SCALE GENOMIC DNA]</scope>
    <source>
        <strain evidence="3 4">BRV3</strain>
    </source>
</reference>
<dbReference type="Gene3D" id="3.40.50.1820">
    <property type="entry name" value="alpha/beta hydrolase"/>
    <property type="match status" value="1"/>
</dbReference>
<sequence>MKNALLRGLSLACALTLAGGAAASAASADKACGAGVWRTADGRAVSLWGTTSGKLRWRTMDGRSALITGTGAETRATRGWTGEPDPTPLALGDCAQGLTSFDGQPVERVELEIIETRFQGAGEALAGRLILPPGDGPAPILVEVHGSGDYSALDFNAMQHLDPAAGVGLFVYDKRGTGASTGTYTQDFAVLAADAAAAVREARRLAGNRAGRVGLRGLSQGGWVAPLAAAQAPVDFIIVGYGLAVSPLEENRAQTVLGVAEAGFDAEAQRKAGLLADAAGEVIASGFRSGFAELNALKRQWRREPWFPHAKGEFTGEIARYPEAALRLAGPKRDKGTPWRHDPLPPLRALDVPVLWILAGADRDAPPEATRALLSALQVEGEAITLAEFPDTDHGMAEFVQAPDGTRTNIRQAEGYYAMMSDFALGRSLEQGRYGRAAIAFPRAAP</sequence>
<dbReference type="InterPro" id="IPR029058">
    <property type="entry name" value="AB_hydrolase_fold"/>
</dbReference>
<name>A0A494RHF8_9CAUL</name>